<dbReference type="STRING" id="1245528.M3IV48"/>
<dbReference type="AlphaFoldDB" id="M3IV48"/>
<evidence type="ECO:0000313" key="3">
    <source>
        <dbReference type="Proteomes" id="UP000011777"/>
    </source>
</evidence>
<dbReference type="OrthoDB" id="10522337at2759"/>
<feature type="region of interest" description="Disordered" evidence="1">
    <location>
        <begin position="16"/>
        <end position="141"/>
    </location>
</feature>
<dbReference type="HOGENOM" id="CLU_1034379_0_0_1"/>
<accession>M3IV48</accession>
<reference evidence="2 3" key="1">
    <citation type="submission" date="2013-02" db="EMBL/GenBank/DDBJ databases">
        <title>Genome sequence of Candida maltosa Xu316, a potential industrial strain for xylitol and ethanol production.</title>
        <authorList>
            <person name="Yu J."/>
            <person name="Wang Q."/>
            <person name="Geng X."/>
            <person name="Bao W."/>
            <person name="He P."/>
            <person name="Cai J."/>
        </authorList>
    </citation>
    <scope>NUCLEOTIDE SEQUENCE [LARGE SCALE GENOMIC DNA]</scope>
    <source>
        <strain evidence="3">Xu316</strain>
    </source>
</reference>
<sequence>MFAKLTGVTYLKNKFSRSSSMNSNNSDSPKSTSTTLPLDSPRPKRTHSKSSIITHRFKKHTSPSPEVVTRAQIRRSSTVPSGIAMKNHLNNNNNSPRTSFSLPNSPELKEKLDDSEEFIPSAPTRNFSTGSGSNYQLSTNSSGNNLMGLTDGYLTLDLSMNDESASVFTGNRLIEEDEDEDDDDNNSDDSSDNLWALPIADYKPNIPRAYSTTSKKNVRFI</sequence>
<evidence type="ECO:0000256" key="1">
    <source>
        <dbReference type="SAM" id="MobiDB-lite"/>
    </source>
</evidence>
<dbReference type="Proteomes" id="UP000011777">
    <property type="component" value="Unassembled WGS sequence"/>
</dbReference>
<dbReference type="EMBL" id="AOGT01000224">
    <property type="protein sequence ID" value="EMG50491.1"/>
    <property type="molecule type" value="Genomic_DNA"/>
</dbReference>
<dbReference type="OMA" id="EYNKGNE"/>
<feature type="compositionally biased region" description="Low complexity" evidence="1">
    <location>
        <begin position="16"/>
        <end position="31"/>
    </location>
</feature>
<name>M3IV48_CANMX</name>
<gene>
    <name evidence="2" type="ORF">G210_3535</name>
</gene>
<protein>
    <submittedName>
        <fullName evidence="2">Uncharacterized protein</fullName>
    </submittedName>
</protein>
<comment type="caution">
    <text evidence="2">The sequence shown here is derived from an EMBL/GenBank/DDBJ whole genome shotgun (WGS) entry which is preliminary data.</text>
</comment>
<feature type="compositionally biased region" description="Polar residues" evidence="1">
    <location>
        <begin position="123"/>
        <end position="141"/>
    </location>
</feature>
<evidence type="ECO:0000313" key="2">
    <source>
        <dbReference type="EMBL" id="EMG50491.1"/>
    </source>
</evidence>
<organism evidence="2 3">
    <name type="scientific">Candida maltosa (strain Xu316)</name>
    <name type="common">Yeast</name>
    <dbReference type="NCBI Taxonomy" id="1245528"/>
    <lineage>
        <taxon>Eukaryota</taxon>
        <taxon>Fungi</taxon>
        <taxon>Dikarya</taxon>
        <taxon>Ascomycota</taxon>
        <taxon>Saccharomycotina</taxon>
        <taxon>Pichiomycetes</taxon>
        <taxon>Debaryomycetaceae</taxon>
        <taxon>Candida/Lodderomyces clade</taxon>
        <taxon>Candida</taxon>
    </lineage>
</organism>
<proteinExistence type="predicted"/>
<feature type="compositionally biased region" description="Polar residues" evidence="1">
    <location>
        <begin position="88"/>
        <end position="104"/>
    </location>
</feature>
<keyword evidence="3" id="KW-1185">Reference proteome</keyword>